<evidence type="ECO:0000256" key="5">
    <source>
        <dbReference type="ARBA" id="ARBA00022454"/>
    </source>
</evidence>
<keyword evidence="14" id="KW-0539">Nucleus</keyword>
<dbReference type="GO" id="GO:0072686">
    <property type="term" value="C:mitotic spindle"/>
    <property type="evidence" value="ECO:0007669"/>
    <property type="project" value="InterPro"/>
</dbReference>
<evidence type="ECO:0000256" key="16">
    <source>
        <dbReference type="ARBA" id="ARBA00023328"/>
    </source>
</evidence>
<proteinExistence type="inferred from homology"/>
<protein>
    <recommendedName>
        <fullName evidence="17">DASH complex subunit DUO1</fullName>
    </recommendedName>
    <alternativeName>
        <fullName evidence="18">Outer kinetochore protein DUO1</fullName>
    </alternativeName>
</protein>
<evidence type="ECO:0000256" key="17">
    <source>
        <dbReference type="ARBA" id="ARBA00044152"/>
    </source>
</evidence>
<evidence type="ECO:0000256" key="2">
    <source>
        <dbReference type="ARBA" id="ARBA00004186"/>
    </source>
</evidence>
<dbReference type="InterPro" id="IPR013960">
    <property type="entry name" value="DASH_Duo1"/>
</dbReference>
<keyword evidence="10" id="KW-0159">Chromosome partition</keyword>
<evidence type="ECO:0000256" key="1">
    <source>
        <dbReference type="ARBA" id="ARBA00004123"/>
    </source>
</evidence>
<evidence type="ECO:0000256" key="10">
    <source>
        <dbReference type="ARBA" id="ARBA00022829"/>
    </source>
</evidence>
<dbReference type="PANTHER" id="PTHR28216">
    <property type="entry name" value="DASH COMPLEX SUBUNIT DUO1"/>
    <property type="match status" value="1"/>
</dbReference>
<dbReference type="EMBL" id="SPNW01000007">
    <property type="protein sequence ID" value="TIA92361.1"/>
    <property type="molecule type" value="Genomic_DNA"/>
</dbReference>
<dbReference type="GO" id="GO:0005874">
    <property type="term" value="C:microtubule"/>
    <property type="evidence" value="ECO:0007669"/>
    <property type="project" value="UniProtKB-KW"/>
</dbReference>
<evidence type="ECO:0000256" key="11">
    <source>
        <dbReference type="ARBA" id="ARBA00022838"/>
    </source>
</evidence>
<evidence type="ECO:0000256" key="15">
    <source>
        <dbReference type="ARBA" id="ARBA00023306"/>
    </source>
</evidence>
<evidence type="ECO:0000256" key="14">
    <source>
        <dbReference type="ARBA" id="ARBA00023242"/>
    </source>
</evidence>
<keyword evidence="8" id="KW-0493">Microtubule</keyword>
<evidence type="ECO:0000256" key="6">
    <source>
        <dbReference type="ARBA" id="ARBA00022490"/>
    </source>
</evidence>
<keyword evidence="11" id="KW-0995">Kinetochore</keyword>
<gene>
    <name evidence="20" type="ORF">E3P99_00657</name>
</gene>
<keyword evidence="7" id="KW-0132">Cell division</keyword>
<dbReference type="Pfam" id="PF08651">
    <property type="entry name" value="DASH_Duo1"/>
    <property type="match status" value="1"/>
</dbReference>
<keyword evidence="5" id="KW-0158">Chromosome</keyword>
<feature type="compositionally biased region" description="Basic and acidic residues" evidence="19">
    <location>
        <begin position="135"/>
        <end position="167"/>
    </location>
</feature>
<comment type="similarity">
    <text evidence="4">Belongs to the DASH complex DUO1 family.</text>
</comment>
<dbReference type="GO" id="GO:0042729">
    <property type="term" value="C:DASH complex"/>
    <property type="evidence" value="ECO:0007669"/>
    <property type="project" value="InterPro"/>
</dbReference>
<keyword evidence="16" id="KW-0137">Centromere</keyword>
<keyword evidence="6" id="KW-0963">Cytoplasm</keyword>
<evidence type="ECO:0000256" key="7">
    <source>
        <dbReference type="ARBA" id="ARBA00022618"/>
    </source>
</evidence>
<dbReference type="GO" id="GO:0007059">
    <property type="term" value="P:chromosome segregation"/>
    <property type="evidence" value="ECO:0007669"/>
    <property type="project" value="UniProtKB-KW"/>
</dbReference>
<feature type="region of interest" description="Disordered" evidence="19">
    <location>
        <begin position="120"/>
        <end position="175"/>
    </location>
</feature>
<dbReference type="GO" id="GO:0000278">
    <property type="term" value="P:mitotic cell cycle"/>
    <property type="evidence" value="ECO:0007669"/>
    <property type="project" value="InterPro"/>
</dbReference>
<keyword evidence="21" id="KW-1185">Reference proteome</keyword>
<dbReference type="AlphaFoldDB" id="A0A4T0FUW7"/>
<evidence type="ECO:0000313" key="21">
    <source>
        <dbReference type="Proteomes" id="UP000310189"/>
    </source>
</evidence>
<evidence type="ECO:0000256" key="19">
    <source>
        <dbReference type="SAM" id="MobiDB-lite"/>
    </source>
</evidence>
<name>A0A4T0FUW7_9BASI</name>
<dbReference type="Proteomes" id="UP000310189">
    <property type="component" value="Unassembled WGS sequence"/>
</dbReference>
<reference evidence="20 21" key="1">
    <citation type="submission" date="2019-03" db="EMBL/GenBank/DDBJ databases">
        <title>Sequencing 23 genomes of Wallemia ichthyophaga.</title>
        <authorList>
            <person name="Gostincar C."/>
        </authorList>
    </citation>
    <scope>NUCLEOTIDE SEQUENCE [LARGE SCALE GENOMIC DNA]</scope>
    <source>
        <strain evidence="20 21">EXF-5753</strain>
    </source>
</reference>
<comment type="subcellular location">
    <subcellularLocation>
        <location evidence="3">Chromosome</location>
        <location evidence="3">Centromere</location>
        <location evidence="3">Kinetochore</location>
    </subcellularLocation>
    <subcellularLocation>
        <location evidence="2">Cytoplasm</location>
        <location evidence="2">Cytoskeleton</location>
        <location evidence="2">Spindle</location>
    </subcellularLocation>
    <subcellularLocation>
        <location evidence="1">Nucleus</location>
    </subcellularLocation>
</comment>
<dbReference type="OrthoDB" id="2310204at2759"/>
<organism evidence="20 21">
    <name type="scientific">Wallemia hederae</name>
    <dbReference type="NCBI Taxonomy" id="1540922"/>
    <lineage>
        <taxon>Eukaryota</taxon>
        <taxon>Fungi</taxon>
        <taxon>Dikarya</taxon>
        <taxon>Basidiomycota</taxon>
        <taxon>Wallemiomycotina</taxon>
        <taxon>Wallemiomycetes</taxon>
        <taxon>Wallemiales</taxon>
        <taxon>Wallemiaceae</taxon>
        <taxon>Wallemia</taxon>
    </lineage>
</organism>
<evidence type="ECO:0000256" key="12">
    <source>
        <dbReference type="ARBA" id="ARBA00023054"/>
    </source>
</evidence>
<dbReference type="PANTHER" id="PTHR28216:SF1">
    <property type="entry name" value="DASH COMPLEX SUBUNIT DUO1"/>
    <property type="match status" value="1"/>
</dbReference>
<comment type="caution">
    <text evidence="20">The sequence shown here is derived from an EMBL/GenBank/DDBJ whole genome shotgun (WGS) entry which is preliminary data.</text>
</comment>
<keyword evidence="13" id="KW-0206">Cytoskeleton</keyword>
<evidence type="ECO:0000256" key="4">
    <source>
        <dbReference type="ARBA" id="ARBA00005366"/>
    </source>
</evidence>
<keyword evidence="9" id="KW-0498">Mitosis</keyword>
<sequence>MASATPGDVLVDDTHHELSIQDLTRGKEQLGVLDGEGDEEAAQQAQEMPDRATQLQAELDALRRFREPLQQSVDALLVASAQNHRLAERVEQTSTLLDEYTRILGQQEHTRTLMQNEHWKGASEDARVLQQAQEEQQRVEQERAVKEEQKRQAELEEKKRVERESELRAANAASSTSNRGSVTVMRASKLITAAAILGVAYAADFNDPKDDGGRWLTRLDQGAQLGEPLNIVISGDSDPLVLQVNDSAPGSFYTYWDSLHFMKEFAGIHLGGDQLANVGDGLVPQQGILRYNYNDRNGGTLYESQHGGNHIRYWTQSSSNAMFIAASAEMSKAENHMIIPNGYNLGRDWIAGNATSKEITNATSSLHQTGQSIGYWTQNGDSATNVSFTYQTELTYLSGLITNDSSLINHNDQVGVNGNASQDGLIALFKVSIKERNQPVGDNSWAVRHSAPALVTVLLSVIVSAIYIVF</sequence>
<evidence type="ECO:0000256" key="3">
    <source>
        <dbReference type="ARBA" id="ARBA00004629"/>
    </source>
</evidence>
<accession>A0A4T0FUW7</accession>
<evidence type="ECO:0000256" key="9">
    <source>
        <dbReference type="ARBA" id="ARBA00022776"/>
    </source>
</evidence>
<evidence type="ECO:0000256" key="13">
    <source>
        <dbReference type="ARBA" id="ARBA00023212"/>
    </source>
</evidence>
<keyword evidence="15" id="KW-0131">Cell cycle</keyword>
<dbReference type="GO" id="GO:0051301">
    <property type="term" value="P:cell division"/>
    <property type="evidence" value="ECO:0007669"/>
    <property type="project" value="UniProtKB-KW"/>
</dbReference>
<evidence type="ECO:0000256" key="18">
    <source>
        <dbReference type="ARBA" id="ARBA00044358"/>
    </source>
</evidence>
<keyword evidence="12" id="KW-0175">Coiled coil</keyword>
<evidence type="ECO:0000256" key="8">
    <source>
        <dbReference type="ARBA" id="ARBA00022701"/>
    </source>
</evidence>
<evidence type="ECO:0000313" key="20">
    <source>
        <dbReference type="EMBL" id="TIA92361.1"/>
    </source>
</evidence>